<evidence type="ECO:0000313" key="4">
    <source>
        <dbReference type="EMBL" id="KPI85373.1"/>
    </source>
</evidence>
<dbReference type="PANTHER" id="PTHR22966:SF61">
    <property type="entry name" value="2-AMINOETHANETHIOL DIOXYGENASE"/>
    <property type="match status" value="1"/>
</dbReference>
<keyword evidence="1" id="KW-0479">Metal-binding</keyword>
<comment type="caution">
    <text evidence="4">The sequence shown here is derived from an EMBL/GenBank/DDBJ whole genome shotgun (WGS) entry which is preliminary data.</text>
</comment>
<protein>
    <recommendedName>
        <fullName evidence="6">Cysteine dioxygenase</fullName>
    </recommendedName>
</protein>
<dbReference type="InterPro" id="IPR012864">
    <property type="entry name" value="PCO/ADO"/>
</dbReference>
<dbReference type="PANTHER" id="PTHR22966">
    <property type="entry name" value="2-AMINOETHANETHIOL DIOXYGENASE"/>
    <property type="match status" value="1"/>
</dbReference>
<dbReference type="Proteomes" id="UP000038009">
    <property type="component" value="Unassembled WGS sequence"/>
</dbReference>
<dbReference type="GO" id="GO:0046872">
    <property type="term" value="F:metal ion binding"/>
    <property type="evidence" value="ECO:0007669"/>
    <property type="project" value="UniProtKB-KW"/>
</dbReference>
<reference evidence="4 5" key="1">
    <citation type="journal article" date="2015" name="PLoS Pathog.">
        <title>Leptomonas seymouri: Adaptations to the Dixenous Life Cycle Analyzed by Genome Sequencing, Transcriptome Profiling and Co-infection with Leishmania donovani.</title>
        <authorList>
            <person name="Kraeva N."/>
            <person name="Butenko A."/>
            <person name="Hlavacova J."/>
            <person name="Kostygov A."/>
            <person name="Myskova J."/>
            <person name="Grybchuk D."/>
            <person name="Lestinova T."/>
            <person name="Votypka J."/>
            <person name="Volf P."/>
            <person name="Opperdoes F."/>
            <person name="Flegontov P."/>
            <person name="Lukes J."/>
            <person name="Yurchenko V."/>
        </authorList>
    </citation>
    <scope>NUCLEOTIDE SEQUENCE [LARGE SCALE GENOMIC DNA]</scope>
    <source>
        <strain evidence="4 5">ATCC 30220</strain>
    </source>
</reference>
<dbReference type="OrthoDB" id="271433at2759"/>
<dbReference type="VEuPathDB" id="TriTrypDB:Lsey_0191_0050"/>
<dbReference type="GO" id="GO:0016702">
    <property type="term" value="F:oxidoreductase activity, acting on single donors with incorporation of molecular oxygen, incorporation of two atoms of oxygen"/>
    <property type="evidence" value="ECO:0007669"/>
    <property type="project" value="InterPro"/>
</dbReference>
<evidence type="ECO:0000256" key="3">
    <source>
        <dbReference type="ARBA" id="ARBA00023004"/>
    </source>
</evidence>
<dbReference type="EMBL" id="LJSK01000191">
    <property type="protein sequence ID" value="KPI85373.1"/>
    <property type="molecule type" value="Genomic_DNA"/>
</dbReference>
<evidence type="ECO:0008006" key="6">
    <source>
        <dbReference type="Google" id="ProtNLM"/>
    </source>
</evidence>
<organism evidence="4 5">
    <name type="scientific">Leptomonas seymouri</name>
    <dbReference type="NCBI Taxonomy" id="5684"/>
    <lineage>
        <taxon>Eukaryota</taxon>
        <taxon>Discoba</taxon>
        <taxon>Euglenozoa</taxon>
        <taxon>Kinetoplastea</taxon>
        <taxon>Metakinetoplastina</taxon>
        <taxon>Trypanosomatida</taxon>
        <taxon>Trypanosomatidae</taxon>
        <taxon>Leishmaniinae</taxon>
        <taxon>Leptomonas</taxon>
    </lineage>
</organism>
<sequence>MKNLLRSLQHFSKTSTKHVELFGKLTLRDLGVYVSDADALKYMQDNDYPLGDKAFQLSHSIHQCRYDSETSRFIRHPWKSSPADSLGCSTLFESESVTLCWFVLPPGHALPLHDHPGMTVWQRVMHGRLHISTIVTRASPSTVKTAAATPATVLFDGVVDGREEAIPPSDIFTLGERDGSVLHEVRNVDAAMPALFVDIISPPYLQSPTNISCTYYQVEPARKEGQRLAGLPSDCSVHWKLKAGDDVLLHPRPDYAGPAMRPLVYVGGD</sequence>
<dbReference type="AlphaFoldDB" id="A0A0N1I3C5"/>
<keyword evidence="5" id="KW-1185">Reference proteome</keyword>
<keyword evidence="2" id="KW-0560">Oxidoreductase</keyword>
<dbReference type="CDD" id="cd20289">
    <property type="entry name" value="cupin_ADO"/>
    <property type="match status" value="1"/>
</dbReference>
<dbReference type="Pfam" id="PF07847">
    <property type="entry name" value="PCO_ADO"/>
    <property type="match status" value="1"/>
</dbReference>
<dbReference type="OMA" id="PGMTVWQ"/>
<evidence type="ECO:0000256" key="2">
    <source>
        <dbReference type="ARBA" id="ARBA00023002"/>
    </source>
</evidence>
<dbReference type="SUPFAM" id="SSF51182">
    <property type="entry name" value="RmlC-like cupins"/>
    <property type="match status" value="1"/>
</dbReference>
<evidence type="ECO:0000313" key="5">
    <source>
        <dbReference type="Proteomes" id="UP000038009"/>
    </source>
</evidence>
<dbReference type="InterPro" id="IPR014710">
    <property type="entry name" value="RmlC-like_jellyroll"/>
</dbReference>
<accession>A0A0N1I3C5</accession>
<evidence type="ECO:0000256" key="1">
    <source>
        <dbReference type="ARBA" id="ARBA00022723"/>
    </source>
</evidence>
<dbReference type="Gene3D" id="2.60.120.10">
    <property type="entry name" value="Jelly Rolls"/>
    <property type="match status" value="1"/>
</dbReference>
<proteinExistence type="predicted"/>
<gene>
    <name evidence="4" type="ORF">ABL78_5554</name>
</gene>
<name>A0A0N1I3C5_LEPSE</name>
<keyword evidence="3" id="KW-0408">Iron</keyword>
<dbReference type="InterPro" id="IPR011051">
    <property type="entry name" value="RmlC_Cupin_sf"/>
</dbReference>